<dbReference type="GO" id="GO:0050567">
    <property type="term" value="F:glutaminyl-tRNA synthase (glutamine-hydrolyzing) activity"/>
    <property type="evidence" value="ECO:0007669"/>
    <property type="project" value="UniProtKB-UniRule"/>
</dbReference>
<name>A0A4R2RUR2_9FIRM</name>
<evidence type="ECO:0000313" key="10">
    <source>
        <dbReference type="EMBL" id="TCP68102.1"/>
    </source>
</evidence>
<keyword evidence="2 8" id="KW-0436">Ligase</keyword>
<evidence type="ECO:0000256" key="5">
    <source>
        <dbReference type="ARBA" id="ARBA00022917"/>
    </source>
</evidence>
<evidence type="ECO:0000256" key="8">
    <source>
        <dbReference type="HAMAP-Rule" id="MF_00120"/>
    </source>
</evidence>
<accession>A0A4R2RUR2</accession>
<evidence type="ECO:0000256" key="4">
    <source>
        <dbReference type="ARBA" id="ARBA00022840"/>
    </source>
</evidence>
<comment type="caution">
    <text evidence="10">The sequence shown here is derived from an EMBL/GenBank/DDBJ whole genome shotgun (WGS) entry which is preliminary data.</text>
</comment>
<evidence type="ECO:0000256" key="2">
    <source>
        <dbReference type="ARBA" id="ARBA00022598"/>
    </source>
</evidence>
<feature type="active site" description="Acyl-ester intermediate" evidence="8">
    <location>
        <position position="178"/>
    </location>
</feature>
<dbReference type="EC" id="6.3.5.7" evidence="8"/>
<gene>
    <name evidence="8" type="primary">gatA</name>
    <name evidence="10" type="ORF">EDD73_1044</name>
</gene>
<comment type="similarity">
    <text evidence="1 8">Belongs to the amidase family. GatA subfamily.</text>
</comment>
<dbReference type="OrthoDB" id="9811471at2"/>
<keyword evidence="4 8" id="KW-0067">ATP-binding</keyword>
<dbReference type="InterPro" id="IPR004412">
    <property type="entry name" value="GatA"/>
</dbReference>
<dbReference type="SUPFAM" id="SSF75304">
    <property type="entry name" value="Amidase signature (AS) enzymes"/>
    <property type="match status" value="1"/>
</dbReference>
<evidence type="ECO:0000256" key="7">
    <source>
        <dbReference type="ARBA" id="ARBA00047407"/>
    </source>
</evidence>
<evidence type="ECO:0000259" key="9">
    <source>
        <dbReference type="Pfam" id="PF01425"/>
    </source>
</evidence>
<dbReference type="PANTHER" id="PTHR11895:SF151">
    <property type="entry name" value="GLUTAMYL-TRNA(GLN) AMIDOTRANSFERASE SUBUNIT A"/>
    <property type="match status" value="1"/>
</dbReference>
<evidence type="ECO:0000256" key="3">
    <source>
        <dbReference type="ARBA" id="ARBA00022741"/>
    </source>
</evidence>
<keyword evidence="11" id="KW-1185">Reference proteome</keyword>
<sequence>MKLFAKPAHELHGLLVQKEITATELVEAHLGRIDTVEPQVQAYMTRTAEAALAEAQRVDAKVAAGEAIGPLEGIPMALKDNLCTDGIKTTCSSKMLHNFVPPYDATVVKKLKEAGAPLLGKLNMDEFAMGSSTENSHFFPTKNPWDLNCVPGGSSGGAAAAVAAGEAVFSLGSDTGGSIRQPAAFCGVVGMKPTYGAVSRYGLVAFASSLDQIGPFTRDVRDCALVMNAIAGHDPLDSTSAPVAYPDYTALLGQSIKGWKIGVPKEYMGEGLEPGVAAVIDKALQVFCDLGAEVQECTLPHTEYALPVYYLIAPAEASSNLARYDGVRYGYRAEGADDIVEMFKKTRAEGFGAEVKRRIMLGTYALSSGYYDAYYLKAQKVRTLIKQDFDQAFERFDLILSPTSPTVAFPFGSRTDNPLAMYLSDVCTLSANLAGIPGLSINGGFAGGMPVGLQLMGKAFDEPRLLQAAYAFEQETGYHRQMPQLGE</sequence>
<feature type="active site" description="Charge relay system" evidence="8">
    <location>
        <position position="79"/>
    </location>
</feature>
<dbReference type="Proteomes" id="UP000294813">
    <property type="component" value="Unassembled WGS sequence"/>
</dbReference>
<dbReference type="InterPro" id="IPR036928">
    <property type="entry name" value="AS_sf"/>
</dbReference>
<keyword evidence="5 8" id="KW-0648">Protein biosynthesis</keyword>
<comment type="subunit">
    <text evidence="8">Heterotrimer of A, B and C subunits.</text>
</comment>
<dbReference type="InterPro" id="IPR000120">
    <property type="entry name" value="Amidase"/>
</dbReference>
<dbReference type="GO" id="GO:0005524">
    <property type="term" value="F:ATP binding"/>
    <property type="evidence" value="ECO:0007669"/>
    <property type="project" value="UniProtKB-KW"/>
</dbReference>
<organism evidence="10 11">
    <name type="scientific">Heliophilum fasciatum</name>
    <dbReference type="NCBI Taxonomy" id="35700"/>
    <lineage>
        <taxon>Bacteria</taxon>
        <taxon>Bacillati</taxon>
        <taxon>Bacillota</taxon>
        <taxon>Clostridia</taxon>
        <taxon>Eubacteriales</taxon>
        <taxon>Heliobacteriaceae</taxon>
        <taxon>Heliophilum</taxon>
    </lineage>
</organism>
<dbReference type="InterPro" id="IPR020556">
    <property type="entry name" value="Amidase_CS"/>
</dbReference>
<comment type="catalytic activity">
    <reaction evidence="7 8">
        <text>L-glutamyl-tRNA(Gln) + L-glutamine + ATP + H2O = L-glutaminyl-tRNA(Gln) + L-glutamate + ADP + phosphate + H(+)</text>
        <dbReference type="Rhea" id="RHEA:17521"/>
        <dbReference type="Rhea" id="RHEA-COMP:9681"/>
        <dbReference type="Rhea" id="RHEA-COMP:9684"/>
        <dbReference type="ChEBI" id="CHEBI:15377"/>
        <dbReference type="ChEBI" id="CHEBI:15378"/>
        <dbReference type="ChEBI" id="CHEBI:29985"/>
        <dbReference type="ChEBI" id="CHEBI:30616"/>
        <dbReference type="ChEBI" id="CHEBI:43474"/>
        <dbReference type="ChEBI" id="CHEBI:58359"/>
        <dbReference type="ChEBI" id="CHEBI:78520"/>
        <dbReference type="ChEBI" id="CHEBI:78521"/>
        <dbReference type="ChEBI" id="CHEBI:456216"/>
        <dbReference type="EC" id="6.3.5.7"/>
    </reaction>
</comment>
<evidence type="ECO:0000313" key="11">
    <source>
        <dbReference type="Proteomes" id="UP000294813"/>
    </source>
</evidence>
<reference evidence="10 11" key="1">
    <citation type="submission" date="2019-03" db="EMBL/GenBank/DDBJ databases">
        <title>Genomic Encyclopedia of Type Strains, Phase IV (KMG-IV): sequencing the most valuable type-strain genomes for metagenomic binning, comparative biology and taxonomic classification.</title>
        <authorList>
            <person name="Goeker M."/>
        </authorList>
    </citation>
    <scope>NUCLEOTIDE SEQUENCE [LARGE SCALE GENOMIC DNA]</scope>
    <source>
        <strain evidence="10 11">DSM 11170</strain>
    </source>
</reference>
<feature type="domain" description="Amidase" evidence="9">
    <location>
        <begin position="24"/>
        <end position="466"/>
    </location>
</feature>
<evidence type="ECO:0000256" key="1">
    <source>
        <dbReference type="ARBA" id="ARBA00008069"/>
    </source>
</evidence>
<dbReference type="GO" id="GO:0006412">
    <property type="term" value="P:translation"/>
    <property type="evidence" value="ECO:0007669"/>
    <property type="project" value="UniProtKB-UniRule"/>
</dbReference>
<dbReference type="Pfam" id="PF01425">
    <property type="entry name" value="Amidase"/>
    <property type="match status" value="1"/>
</dbReference>
<dbReference type="AlphaFoldDB" id="A0A4R2RUR2"/>
<dbReference type="HAMAP" id="MF_00120">
    <property type="entry name" value="GatA"/>
    <property type="match status" value="1"/>
</dbReference>
<dbReference type="GO" id="GO:0030956">
    <property type="term" value="C:glutamyl-tRNA(Gln) amidotransferase complex"/>
    <property type="evidence" value="ECO:0007669"/>
    <property type="project" value="InterPro"/>
</dbReference>
<dbReference type="Gene3D" id="3.90.1300.10">
    <property type="entry name" value="Amidase signature (AS) domain"/>
    <property type="match status" value="1"/>
</dbReference>
<dbReference type="EMBL" id="SLXT01000004">
    <property type="protein sequence ID" value="TCP68102.1"/>
    <property type="molecule type" value="Genomic_DNA"/>
</dbReference>
<evidence type="ECO:0000256" key="6">
    <source>
        <dbReference type="ARBA" id="ARBA00025295"/>
    </source>
</evidence>
<proteinExistence type="inferred from homology"/>
<feature type="active site" description="Charge relay system" evidence="8">
    <location>
        <position position="154"/>
    </location>
</feature>
<dbReference type="GO" id="GO:0016740">
    <property type="term" value="F:transferase activity"/>
    <property type="evidence" value="ECO:0007669"/>
    <property type="project" value="UniProtKB-KW"/>
</dbReference>
<dbReference type="NCBIfam" id="TIGR00132">
    <property type="entry name" value="gatA"/>
    <property type="match status" value="1"/>
</dbReference>
<keyword evidence="3 8" id="KW-0547">Nucleotide-binding</keyword>
<protein>
    <recommendedName>
        <fullName evidence="8">Glutamyl-tRNA(Gln) amidotransferase subunit A</fullName>
        <shortName evidence="8">Glu-ADT subunit A</shortName>
        <ecNumber evidence="8">6.3.5.7</ecNumber>
    </recommendedName>
</protein>
<comment type="function">
    <text evidence="6 8">Allows the formation of correctly charged Gln-tRNA(Gln) through the transamidation of misacylated Glu-tRNA(Gln) in organisms which lack glutaminyl-tRNA synthetase. The reaction takes place in the presence of glutamine and ATP through an activated gamma-phospho-Glu-tRNA(Gln).</text>
</comment>
<dbReference type="RefSeq" id="WP_131918135.1">
    <property type="nucleotide sequence ID" value="NZ_JAOQNU010000004.1"/>
</dbReference>
<dbReference type="PROSITE" id="PS00571">
    <property type="entry name" value="AMIDASES"/>
    <property type="match status" value="1"/>
</dbReference>
<dbReference type="InterPro" id="IPR023631">
    <property type="entry name" value="Amidase_dom"/>
</dbReference>
<keyword evidence="10" id="KW-0808">Transferase</keyword>
<dbReference type="PANTHER" id="PTHR11895">
    <property type="entry name" value="TRANSAMIDASE"/>
    <property type="match status" value="1"/>
</dbReference>